<sequence length="117" mass="13257">WRTDYPPWGFRQGFFQAGIEVLSLPRRIQGSEALTTVAVWFVDQHETDGHEAFAVPTETTQMIPPKYRYKATSPPPYLPPLFTNEDEHNKSHKKCGRVPHCVEHSPLAGLCFLCGSC</sequence>
<accession>A0A5J5DG60</accession>
<gene>
    <name evidence="1" type="ORF">FQN60_017635</name>
</gene>
<evidence type="ECO:0000313" key="1">
    <source>
        <dbReference type="EMBL" id="KAA8592180.1"/>
    </source>
</evidence>
<comment type="caution">
    <text evidence="1">The sequence shown here is derived from an EMBL/GenBank/DDBJ whole genome shotgun (WGS) entry which is preliminary data.</text>
</comment>
<keyword evidence="2" id="KW-1185">Reference proteome</keyword>
<evidence type="ECO:0000313" key="2">
    <source>
        <dbReference type="Proteomes" id="UP000327493"/>
    </source>
</evidence>
<organism evidence="1 2">
    <name type="scientific">Etheostoma spectabile</name>
    <name type="common">orangethroat darter</name>
    <dbReference type="NCBI Taxonomy" id="54343"/>
    <lineage>
        <taxon>Eukaryota</taxon>
        <taxon>Metazoa</taxon>
        <taxon>Chordata</taxon>
        <taxon>Craniata</taxon>
        <taxon>Vertebrata</taxon>
        <taxon>Euteleostomi</taxon>
        <taxon>Actinopterygii</taxon>
        <taxon>Neopterygii</taxon>
        <taxon>Teleostei</taxon>
        <taxon>Neoteleostei</taxon>
        <taxon>Acanthomorphata</taxon>
        <taxon>Eupercaria</taxon>
        <taxon>Perciformes</taxon>
        <taxon>Percoidei</taxon>
        <taxon>Percidae</taxon>
        <taxon>Etheostomatinae</taxon>
        <taxon>Etheostoma</taxon>
    </lineage>
</organism>
<proteinExistence type="predicted"/>
<feature type="non-terminal residue" evidence="1">
    <location>
        <position position="1"/>
    </location>
</feature>
<dbReference type="EMBL" id="VOFY01000005">
    <property type="protein sequence ID" value="KAA8592180.1"/>
    <property type="molecule type" value="Genomic_DNA"/>
</dbReference>
<protein>
    <submittedName>
        <fullName evidence="1">Uncharacterized protein</fullName>
    </submittedName>
</protein>
<dbReference type="Proteomes" id="UP000327493">
    <property type="component" value="Chromosome 5"/>
</dbReference>
<name>A0A5J5DG60_9PERO</name>
<dbReference type="AlphaFoldDB" id="A0A5J5DG60"/>
<reference evidence="1 2" key="1">
    <citation type="submission" date="2019-08" db="EMBL/GenBank/DDBJ databases">
        <title>A chromosome-level genome assembly, high-density linkage maps, and genome scans reveal the genomic architecture of hybrid incompatibilities underlying speciation via character displacement in darters (Percidae: Etheostominae).</title>
        <authorList>
            <person name="Moran R.L."/>
            <person name="Catchen J.M."/>
            <person name="Fuller R.C."/>
        </authorList>
    </citation>
    <scope>NUCLEOTIDE SEQUENCE [LARGE SCALE GENOMIC DNA]</scope>
    <source>
        <strain evidence="1">EspeVRDwgs_2016</strain>
        <tissue evidence="1">Muscle</tissue>
    </source>
</reference>